<comment type="caution">
    <text evidence="5">The sequence shown here is derived from an EMBL/GenBank/DDBJ whole genome shotgun (WGS) entry which is preliminary data.</text>
</comment>
<evidence type="ECO:0000259" key="4">
    <source>
        <dbReference type="Pfam" id="PF08263"/>
    </source>
</evidence>
<accession>A0AAD9WNS7</accession>
<evidence type="ECO:0000313" key="6">
    <source>
        <dbReference type="Proteomes" id="UP001280121"/>
    </source>
</evidence>
<dbReference type="Pfam" id="PF08263">
    <property type="entry name" value="LRRNT_2"/>
    <property type="match status" value="1"/>
</dbReference>
<keyword evidence="1" id="KW-0433">Leucine-rich repeat</keyword>
<dbReference type="InterPro" id="IPR032675">
    <property type="entry name" value="LRR_dom_sf"/>
</dbReference>
<organism evidence="5 6">
    <name type="scientific">Dipteronia dyeriana</name>
    <dbReference type="NCBI Taxonomy" id="168575"/>
    <lineage>
        <taxon>Eukaryota</taxon>
        <taxon>Viridiplantae</taxon>
        <taxon>Streptophyta</taxon>
        <taxon>Embryophyta</taxon>
        <taxon>Tracheophyta</taxon>
        <taxon>Spermatophyta</taxon>
        <taxon>Magnoliopsida</taxon>
        <taxon>eudicotyledons</taxon>
        <taxon>Gunneridae</taxon>
        <taxon>Pentapetalae</taxon>
        <taxon>rosids</taxon>
        <taxon>malvids</taxon>
        <taxon>Sapindales</taxon>
        <taxon>Sapindaceae</taxon>
        <taxon>Hippocastanoideae</taxon>
        <taxon>Acereae</taxon>
        <taxon>Dipteronia</taxon>
    </lineage>
</organism>
<evidence type="ECO:0000313" key="5">
    <source>
        <dbReference type="EMBL" id="KAK2637921.1"/>
    </source>
</evidence>
<dbReference type="SUPFAM" id="SSF52058">
    <property type="entry name" value="L domain-like"/>
    <property type="match status" value="1"/>
</dbReference>
<dbReference type="EMBL" id="JANJYI010000008">
    <property type="protein sequence ID" value="KAK2637921.1"/>
    <property type="molecule type" value="Genomic_DNA"/>
</dbReference>
<dbReference type="PANTHER" id="PTHR48004">
    <property type="entry name" value="OS01G0149700 PROTEIN"/>
    <property type="match status" value="1"/>
</dbReference>
<protein>
    <recommendedName>
        <fullName evidence="4">Leucine-rich repeat-containing N-terminal plant-type domain-containing protein</fullName>
    </recommendedName>
</protein>
<name>A0AAD9WNS7_9ROSI</name>
<gene>
    <name evidence="5" type="ORF">Ddye_025716</name>
</gene>
<keyword evidence="6" id="KW-1185">Reference proteome</keyword>
<dbReference type="InterPro" id="IPR001611">
    <property type="entry name" value="Leu-rich_rpt"/>
</dbReference>
<keyword evidence="2" id="KW-0677">Repeat</keyword>
<dbReference type="PANTHER" id="PTHR48004:SF108">
    <property type="entry name" value="LRR RECEPTOR-LIKE SERINE_THREONINE-PROTEIN KINASE EFR"/>
    <property type="match status" value="1"/>
</dbReference>
<evidence type="ECO:0000256" key="3">
    <source>
        <dbReference type="SAM" id="SignalP"/>
    </source>
</evidence>
<dbReference type="InterPro" id="IPR013210">
    <property type="entry name" value="LRR_N_plant-typ"/>
</dbReference>
<feature type="domain" description="Leucine-rich repeat-containing N-terminal plant-type" evidence="4">
    <location>
        <begin position="32"/>
        <end position="70"/>
    </location>
</feature>
<feature type="signal peptide" evidence="3">
    <location>
        <begin position="1"/>
        <end position="22"/>
    </location>
</feature>
<dbReference type="Pfam" id="PF00560">
    <property type="entry name" value="LRR_1"/>
    <property type="match status" value="5"/>
</dbReference>
<dbReference type="Proteomes" id="UP001280121">
    <property type="component" value="Unassembled WGS sequence"/>
</dbReference>
<sequence>METNQTLRLFVFFFVLHSLASGSSLSTKHIITDRDALLALKALITHDPATLLAQNWSTNTSVCNWIGVTCGVRHHRVTALNISYLGLVGTIPSQIGNFSFLALLSINDNNFYGSLPYELSRLHRLKYINFNYNQLSEEAYQQLQRRHTKRNRHLTKLKTLSIGDNKLEGEIPLELGNLIELERLTLRDNVLLTRQIPSLLFNISSLRQINLTNNSLTGDLPHNMCSHHHHPSVLEILALSNNQLTGTIPYNLWQCRELTIVSLSHNQFRGRIPRDIGNLTMVKTLALGGDIPFEIGNLPNLEQLGLESGNLVGHIPATVFNISTLKILGLHNNTLSGSLPSFIGFGLPNVERLTLDMNNLTGKFPSFITNA</sequence>
<keyword evidence="3" id="KW-0732">Signal</keyword>
<dbReference type="InterPro" id="IPR052941">
    <property type="entry name" value="StomDev_PlantInt_Reg"/>
</dbReference>
<reference evidence="5" key="1">
    <citation type="journal article" date="2023" name="Plant J.">
        <title>Genome sequences and population genomics provide insights into the demographic history, inbreeding, and mutation load of two 'living fossil' tree species of Dipteronia.</title>
        <authorList>
            <person name="Feng Y."/>
            <person name="Comes H.P."/>
            <person name="Chen J."/>
            <person name="Zhu S."/>
            <person name="Lu R."/>
            <person name="Zhang X."/>
            <person name="Li P."/>
            <person name="Qiu J."/>
            <person name="Olsen K.M."/>
            <person name="Qiu Y."/>
        </authorList>
    </citation>
    <scope>NUCLEOTIDE SEQUENCE</scope>
    <source>
        <strain evidence="5">KIB01</strain>
    </source>
</reference>
<feature type="chain" id="PRO_5042258783" description="Leucine-rich repeat-containing N-terminal plant-type domain-containing protein" evidence="3">
    <location>
        <begin position="23"/>
        <end position="371"/>
    </location>
</feature>
<dbReference type="AlphaFoldDB" id="A0AAD9WNS7"/>
<dbReference type="Gene3D" id="3.80.10.10">
    <property type="entry name" value="Ribonuclease Inhibitor"/>
    <property type="match status" value="2"/>
</dbReference>
<proteinExistence type="predicted"/>
<evidence type="ECO:0000256" key="2">
    <source>
        <dbReference type="ARBA" id="ARBA00022737"/>
    </source>
</evidence>
<evidence type="ECO:0000256" key="1">
    <source>
        <dbReference type="ARBA" id="ARBA00022614"/>
    </source>
</evidence>